<name>A0ABU4GGH1_9CLOT</name>
<evidence type="ECO:0008006" key="4">
    <source>
        <dbReference type="Google" id="ProtNLM"/>
    </source>
</evidence>
<dbReference type="EMBL" id="JAWONS010000011">
    <property type="protein sequence ID" value="MDW2796050.1"/>
    <property type="molecule type" value="Genomic_DNA"/>
</dbReference>
<feature type="compositionally biased region" description="Polar residues" evidence="1">
    <location>
        <begin position="54"/>
        <end position="65"/>
    </location>
</feature>
<gene>
    <name evidence="2" type="ORF">RZO55_00425</name>
</gene>
<sequence length="219" mass="24237">MKRKVILCTVAILTLCFSTGCQKLKAENIPLESESTNGIEVNNETAGGSKSGDTESASSEPGVSSGLNLSLDENRIIQDQSFQVELNDWGDVRFVSYGPGAGSDFEDVSFYLTKDNKVVFSFPYYGENNKTDQYAGLFDSVESVAFRDVNGDKLKDVIVIINYISGAGPQGMEARPKARIFQADKKDFILAKDLTDDVNDHIEEKDMSIDHIYEYLKNK</sequence>
<feature type="compositionally biased region" description="Polar residues" evidence="1">
    <location>
        <begin position="35"/>
        <end position="48"/>
    </location>
</feature>
<feature type="region of interest" description="Disordered" evidence="1">
    <location>
        <begin position="35"/>
        <end position="65"/>
    </location>
</feature>
<dbReference type="Proteomes" id="UP001276854">
    <property type="component" value="Unassembled WGS sequence"/>
</dbReference>
<evidence type="ECO:0000313" key="3">
    <source>
        <dbReference type="Proteomes" id="UP001276854"/>
    </source>
</evidence>
<comment type="caution">
    <text evidence="2">The sequence shown here is derived from an EMBL/GenBank/DDBJ whole genome shotgun (WGS) entry which is preliminary data.</text>
</comment>
<evidence type="ECO:0000256" key="1">
    <source>
        <dbReference type="SAM" id="MobiDB-lite"/>
    </source>
</evidence>
<organism evidence="2 3">
    <name type="scientific">Clostridium boliviensis</name>
    <dbReference type="NCBI Taxonomy" id="318465"/>
    <lineage>
        <taxon>Bacteria</taxon>
        <taxon>Bacillati</taxon>
        <taxon>Bacillota</taxon>
        <taxon>Clostridia</taxon>
        <taxon>Eubacteriales</taxon>
        <taxon>Clostridiaceae</taxon>
        <taxon>Clostridium</taxon>
    </lineage>
</organism>
<reference evidence="2 3" key="1">
    <citation type="submission" date="2023-10" db="EMBL/GenBank/DDBJ databases">
        <title>A novel Glycoside Hydrolase 43-Like Enzyme from Clostrdium boliviensis is an Endo-xylanase, and a Candidate for Xylooligosaccharides Production from Different Xylan Substrates.</title>
        <authorList>
            <person name="Alvarez M.T."/>
            <person name="Rocabado-Villegas L.R."/>
            <person name="Salas-Veizaga D.M."/>
            <person name="Linares-Pasten J.A."/>
            <person name="Gudmundsdottir E.E."/>
            <person name="Hreggvidsson G.O."/>
            <person name="Adlercreutz P."/>
            <person name="Nordberg Karlsson E."/>
        </authorList>
    </citation>
    <scope>NUCLEOTIDE SEQUENCE [LARGE SCALE GENOMIC DNA]</scope>
    <source>
        <strain evidence="2 3">E-1</strain>
    </source>
</reference>
<keyword evidence="3" id="KW-1185">Reference proteome</keyword>
<evidence type="ECO:0000313" key="2">
    <source>
        <dbReference type="EMBL" id="MDW2796050.1"/>
    </source>
</evidence>
<dbReference type="PROSITE" id="PS51257">
    <property type="entry name" value="PROKAR_LIPOPROTEIN"/>
    <property type="match status" value="1"/>
</dbReference>
<accession>A0ABU4GGH1</accession>
<dbReference type="RefSeq" id="WP_318062329.1">
    <property type="nucleotide sequence ID" value="NZ_JAWONS010000011.1"/>
</dbReference>
<proteinExistence type="predicted"/>
<protein>
    <recommendedName>
        <fullName evidence="4">VCBS repeat-containing protein</fullName>
    </recommendedName>
</protein>